<evidence type="ECO:0000313" key="3">
    <source>
        <dbReference type="Proteomes" id="UP001219750"/>
    </source>
</evidence>
<keyword evidence="1" id="KW-1133">Transmembrane helix</keyword>
<sequence length="66" mass="7385">MSQPMAEYVVAATKAAPPVFVSGMTLFGLPLNEIVLLLTALYTLLQIGWFVYSHFIKDKVNGRKRK</sequence>
<name>A0AAF0B8G2_9CAUD</name>
<proteinExistence type="predicted"/>
<reference evidence="2" key="2">
    <citation type="journal article" date="2024" name="Viruses">
        <title>New Genera and Species of Caulobacter and Brevundimonas Bacteriophages Provide Insights into Phage Genome Evolution.</title>
        <authorList>
            <person name="Ely B."/>
            <person name="Hils M."/>
            <person name="Clarke A."/>
            <person name="Albert M."/>
            <person name="Holness N."/>
            <person name="Lenski J."/>
            <person name="Mohammadi T."/>
        </authorList>
    </citation>
    <scope>NUCLEOTIDE SEQUENCE</scope>
</reference>
<accession>A0AAF0B8G2</accession>
<keyword evidence="1" id="KW-0812">Transmembrane</keyword>
<gene>
    <name evidence="2" type="primary">DCM_gp045</name>
</gene>
<dbReference type="GO" id="GO:0044659">
    <property type="term" value="P:viral release from host cell by cytolysis"/>
    <property type="evidence" value="ECO:0007669"/>
    <property type="project" value="InterPro"/>
</dbReference>
<keyword evidence="1" id="KW-0472">Membrane</keyword>
<dbReference type="Pfam" id="PF10746">
    <property type="entry name" value="Phage_holin_2_2"/>
    <property type="match status" value="1"/>
</dbReference>
<keyword evidence="3" id="KW-1185">Reference proteome</keyword>
<dbReference type="EMBL" id="OQ137559">
    <property type="protein sequence ID" value="WCA46240.1"/>
    <property type="molecule type" value="Genomic_DNA"/>
</dbReference>
<evidence type="ECO:0000256" key="1">
    <source>
        <dbReference type="SAM" id="Phobius"/>
    </source>
</evidence>
<feature type="transmembrane region" description="Helical" evidence="1">
    <location>
        <begin position="34"/>
        <end position="56"/>
    </location>
</feature>
<reference evidence="2" key="1">
    <citation type="submission" date="2022-12" db="EMBL/GenBank/DDBJ databases">
        <authorList>
            <person name="Ely B."/>
        </authorList>
    </citation>
    <scope>NUCLEOTIDE SEQUENCE</scope>
</reference>
<dbReference type="Proteomes" id="UP001219750">
    <property type="component" value="Segment"/>
</dbReference>
<protein>
    <submittedName>
        <fullName evidence="2">Pinholin</fullName>
    </submittedName>
</protein>
<organism evidence="2 3">
    <name type="scientific">Caulobacter phage DCM</name>
    <dbReference type="NCBI Taxonomy" id="3020391"/>
    <lineage>
        <taxon>Viruses</taxon>
        <taxon>Duplodnaviria</taxon>
        <taxon>Heunggongvirae</taxon>
        <taxon>Uroviricota</taxon>
        <taxon>Caudoviricetes</taxon>
        <taxon>Autographivirales</taxon>
        <taxon>Autonotataviridae</taxon>
        <taxon>Dcimvirus</taxon>
        <taxon>Dcimvirus DCM</taxon>
    </lineage>
</organism>
<dbReference type="InterPro" id="IPR019682">
    <property type="entry name" value="Phage_T7_Gp17.5_holin"/>
</dbReference>
<evidence type="ECO:0000313" key="2">
    <source>
        <dbReference type="EMBL" id="WCA46240.1"/>
    </source>
</evidence>